<dbReference type="SUPFAM" id="SSF55874">
    <property type="entry name" value="ATPase domain of HSP90 chaperone/DNA topoisomerase II/histidine kinase"/>
    <property type="match status" value="1"/>
</dbReference>
<evidence type="ECO:0000313" key="4">
    <source>
        <dbReference type="EMBL" id="KZP01298.1"/>
    </source>
</evidence>
<dbReference type="Pfam" id="PF13589">
    <property type="entry name" value="HATPase_c_3"/>
    <property type="match status" value="1"/>
</dbReference>
<dbReference type="InterPro" id="IPR014721">
    <property type="entry name" value="Ribsml_uS5_D2-typ_fold_subgr"/>
</dbReference>
<dbReference type="Gene3D" id="3.30.230.10">
    <property type="match status" value="1"/>
</dbReference>
<dbReference type="FunFam" id="3.30.565.10:FF:000014">
    <property type="entry name" value="Mismatch repair endonuclease pms1, putative"/>
    <property type="match status" value="1"/>
</dbReference>
<dbReference type="InterPro" id="IPR036890">
    <property type="entry name" value="HATPase_C_sf"/>
</dbReference>
<dbReference type="GO" id="GO:0032389">
    <property type="term" value="C:MutLalpha complex"/>
    <property type="evidence" value="ECO:0007669"/>
    <property type="project" value="TreeGrafter"/>
</dbReference>
<dbReference type="InterPro" id="IPR038973">
    <property type="entry name" value="MutL/Mlh/Pms-like"/>
</dbReference>
<dbReference type="Gene3D" id="3.30.565.10">
    <property type="entry name" value="Histidine kinase-like ATPase, C-terminal domain"/>
    <property type="match status" value="1"/>
</dbReference>
<name>A0A167RUL6_CALVF</name>
<dbReference type="PANTHER" id="PTHR10073:SF52">
    <property type="entry name" value="MISMATCH REPAIR ENDONUCLEASE PMS2"/>
    <property type="match status" value="1"/>
</dbReference>
<keyword evidence="5" id="KW-1185">Reference proteome</keyword>
<dbReference type="InterPro" id="IPR020568">
    <property type="entry name" value="Ribosomal_Su5_D2-typ_SF"/>
</dbReference>
<sequence length="363" mass="39221">MASQIKAIPQQSVHKITSGQVVVDLQTAVKELVENSLDAGATSIEVRFKDYGLKSIEVIDNGSGIKPADYESIGLKHHTSKLSSYADLESVTSFGFRGEAISSLCALAEGVTMTTATEDEAPMGTVLEFDRNGKLARSDAKVARQRGTSVTVTNLFAPLPVRRAELSRNIKREHSKAVALLTAYAMVPCANPPGVRLTVSNQPEGGKKSVQIRTDGTPNLRNNIASLWGRKALDNLVDVDLQLDVEAESSMLKRAGLGSFSTTVHCQGVASLPTFTSSRTAADRQFIFLNSRPCTLPKVTKAISEVWHSFCVQGHGMWVLDLTLRTDAYDVNVSPDKRSILLHNEDGLTTSLKVHCSVSSLIP</sequence>
<comment type="similarity">
    <text evidence="1">Belongs to the DNA mismatch repair MutL/HexB family.</text>
</comment>
<feature type="domain" description="DNA mismatch repair protein S5" evidence="3">
    <location>
        <begin position="224"/>
        <end position="353"/>
    </location>
</feature>
<dbReference type="GO" id="GO:0006298">
    <property type="term" value="P:mismatch repair"/>
    <property type="evidence" value="ECO:0007669"/>
    <property type="project" value="InterPro"/>
</dbReference>
<dbReference type="InterPro" id="IPR002099">
    <property type="entry name" value="MutL/Mlh/PMS"/>
</dbReference>
<protein>
    <submittedName>
        <fullName evidence="4">DNA mismatch repair protein MutL</fullName>
    </submittedName>
</protein>
<dbReference type="Proteomes" id="UP000076738">
    <property type="component" value="Unassembled WGS sequence"/>
</dbReference>
<dbReference type="Pfam" id="PF01119">
    <property type="entry name" value="DNA_mis_repair"/>
    <property type="match status" value="1"/>
</dbReference>
<accession>A0A167RUL6</accession>
<dbReference type="InterPro" id="IPR013507">
    <property type="entry name" value="DNA_mismatch_S5_2-like"/>
</dbReference>
<dbReference type="SUPFAM" id="SSF54211">
    <property type="entry name" value="Ribosomal protein S5 domain 2-like"/>
    <property type="match status" value="1"/>
</dbReference>
<evidence type="ECO:0000256" key="2">
    <source>
        <dbReference type="ARBA" id="ARBA00022763"/>
    </source>
</evidence>
<dbReference type="AlphaFoldDB" id="A0A167RUL6"/>
<evidence type="ECO:0000313" key="5">
    <source>
        <dbReference type="Proteomes" id="UP000076738"/>
    </source>
</evidence>
<reference evidence="4 5" key="1">
    <citation type="journal article" date="2016" name="Mol. Biol. Evol.">
        <title>Comparative Genomics of Early-Diverging Mushroom-Forming Fungi Provides Insights into the Origins of Lignocellulose Decay Capabilities.</title>
        <authorList>
            <person name="Nagy L.G."/>
            <person name="Riley R."/>
            <person name="Tritt A."/>
            <person name="Adam C."/>
            <person name="Daum C."/>
            <person name="Floudas D."/>
            <person name="Sun H."/>
            <person name="Yadav J.S."/>
            <person name="Pangilinan J."/>
            <person name="Larsson K.H."/>
            <person name="Matsuura K."/>
            <person name="Barry K."/>
            <person name="Labutti K."/>
            <person name="Kuo R."/>
            <person name="Ohm R.A."/>
            <person name="Bhattacharya S.S."/>
            <person name="Shirouzu T."/>
            <person name="Yoshinaga Y."/>
            <person name="Martin F.M."/>
            <person name="Grigoriev I.V."/>
            <person name="Hibbett D.S."/>
        </authorList>
    </citation>
    <scope>NUCLEOTIDE SEQUENCE [LARGE SCALE GENOMIC DNA]</scope>
    <source>
        <strain evidence="4 5">TUFC12733</strain>
    </source>
</reference>
<evidence type="ECO:0000259" key="3">
    <source>
        <dbReference type="SMART" id="SM01340"/>
    </source>
</evidence>
<dbReference type="GO" id="GO:0140664">
    <property type="term" value="F:ATP-dependent DNA damage sensor activity"/>
    <property type="evidence" value="ECO:0007669"/>
    <property type="project" value="InterPro"/>
</dbReference>
<dbReference type="CDD" id="cd03484">
    <property type="entry name" value="MutL_Trans_hPMS_2_like"/>
    <property type="match status" value="1"/>
</dbReference>
<organism evidence="4 5">
    <name type="scientific">Calocera viscosa (strain TUFC12733)</name>
    <dbReference type="NCBI Taxonomy" id="1330018"/>
    <lineage>
        <taxon>Eukaryota</taxon>
        <taxon>Fungi</taxon>
        <taxon>Dikarya</taxon>
        <taxon>Basidiomycota</taxon>
        <taxon>Agaricomycotina</taxon>
        <taxon>Dacrymycetes</taxon>
        <taxon>Dacrymycetales</taxon>
        <taxon>Dacrymycetaceae</taxon>
        <taxon>Calocera</taxon>
    </lineage>
</organism>
<keyword evidence="2" id="KW-0227">DNA damage</keyword>
<dbReference type="STRING" id="1330018.A0A167RUL6"/>
<proteinExistence type="inferred from homology"/>
<gene>
    <name evidence="4" type="ORF">CALVIDRAFT_475051</name>
</gene>
<dbReference type="SMART" id="SM01340">
    <property type="entry name" value="DNA_mis_repair"/>
    <property type="match status" value="1"/>
</dbReference>
<dbReference type="GO" id="GO:0005524">
    <property type="term" value="F:ATP binding"/>
    <property type="evidence" value="ECO:0007669"/>
    <property type="project" value="InterPro"/>
</dbReference>
<dbReference type="GO" id="GO:0030983">
    <property type="term" value="F:mismatched DNA binding"/>
    <property type="evidence" value="ECO:0007669"/>
    <property type="project" value="InterPro"/>
</dbReference>
<dbReference type="EMBL" id="KV417267">
    <property type="protein sequence ID" value="KZP01298.1"/>
    <property type="molecule type" value="Genomic_DNA"/>
</dbReference>
<evidence type="ECO:0000256" key="1">
    <source>
        <dbReference type="ARBA" id="ARBA00006082"/>
    </source>
</evidence>
<dbReference type="PANTHER" id="PTHR10073">
    <property type="entry name" value="DNA MISMATCH REPAIR PROTEIN MLH, PMS, MUTL"/>
    <property type="match status" value="1"/>
</dbReference>
<dbReference type="GO" id="GO:0061982">
    <property type="term" value="P:meiosis I cell cycle process"/>
    <property type="evidence" value="ECO:0007669"/>
    <property type="project" value="UniProtKB-ARBA"/>
</dbReference>
<dbReference type="NCBIfam" id="TIGR00585">
    <property type="entry name" value="mutl"/>
    <property type="match status" value="1"/>
</dbReference>
<dbReference type="GO" id="GO:0016887">
    <property type="term" value="F:ATP hydrolysis activity"/>
    <property type="evidence" value="ECO:0007669"/>
    <property type="project" value="InterPro"/>
</dbReference>
<dbReference type="CDD" id="cd16926">
    <property type="entry name" value="HATPase_MutL-MLH-PMS-like"/>
    <property type="match status" value="1"/>
</dbReference>
<dbReference type="OrthoDB" id="10263226at2759"/>